<dbReference type="InterPro" id="IPR056887">
    <property type="entry name" value="SYNE1/2_dom"/>
</dbReference>
<dbReference type="GeneTree" id="ENSGT00940000154656"/>
<dbReference type="Pfam" id="PF10541">
    <property type="entry name" value="KASH"/>
    <property type="match status" value="1"/>
</dbReference>
<dbReference type="PROSITE" id="PS51049">
    <property type="entry name" value="KASH"/>
    <property type="match status" value="1"/>
</dbReference>
<dbReference type="Proteomes" id="UP000314983">
    <property type="component" value="Chromosome 3"/>
</dbReference>
<dbReference type="OMA" id="LTNNFAW"/>
<reference evidence="14" key="1">
    <citation type="journal article" date="2014" name="Science">
        <title>Nonhuman genetics. Genomic basis for the convergent evolution of electric organs.</title>
        <authorList>
            <person name="Gallant J.R."/>
            <person name="Traeger L.L."/>
            <person name="Volkening J.D."/>
            <person name="Moffett H."/>
            <person name="Chen P.H."/>
            <person name="Novina C.D."/>
            <person name="Phillips G.N.Jr."/>
            <person name="Anand R."/>
            <person name="Wells G.B."/>
            <person name="Pinch M."/>
            <person name="Guth R."/>
            <person name="Unguez G.A."/>
            <person name="Albert J.S."/>
            <person name="Zakon H.H."/>
            <person name="Samanta M.P."/>
            <person name="Sussman M.R."/>
        </authorList>
    </citation>
    <scope>NUCLEOTIDE SEQUENCE [LARGE SCALE GENOMIC DNA]</scope>
</reference>
<feature type="transmembrane region" description="Helical" evidence="11">
    <location>
        <begin position="725"/>
        <end position="745"/>
    </location>
</feature>
<dbReference type="FunFam" id="1.20.58.60:FF:000157">
    <property type="entry name" value="Nesprin-1 isoform 1"/>
    <property type="match status" value="1"/>
</dbReference>
<dbReference type="Ensembl" id="ENSEEET00000010914.2">
    <property type="protein sequence ID" value="ENSEEEP00000010791.2"/>
    <property type="gene ID" value="ENSEEEG00000005465.2"/>
</dbReference>
<accession>A0A4W4EGC1</accession>
<dbReference type="PANTHER" id="PTHR14514:SF4">
    <property type="entry name" value="NESPRIN-2"/>
    <property type="match status" value="1"/>
</dbReference>
<evidence type="ECO:0000313" key="14">
    <source>
        <dbReference type="Proteomes" id="UP000314983"/>
    </source>
</evidence>
<evidence type="ECO:0000256" key="8">
    <source>
        <dbReference type="ARBA" id="ARBA00046312"/>
    </source>
</evidence>
<dbReference type="GO" id="GO:0005640">
    <property type="term" value="C:nuclear outer membrane"/>
    <property type="evidence" value="ECO:0007669"/>
    <property type="project" value="UniProtKB-SubCell"/>
</dbReference>
<comment type="similarity">
    <text evidence="1">Belongs to the nesprin family.</text>
</comment>
<feature type="region of interest" description="Disordered" evidence="10">
    <location>
        <begin position="347"/>
        <end position="453"/>
    </location>
</feature>
<dbReference type="CDD" id="cd00176">
    <property type="entry name" value="SPEC"/>
    <property type="match status" value="2"/>
</dbReference>
<keyword evidence="2" id="KW-0597">Phosphoprotein</keyword>
<feature type="compositionally biased region" description="Low complexity" evidence="10">
    <location>
        <begin position="434"/>
        <end position="447"/>
    </location>
</feature>
<dbReference type="InterPro" id="IPR018159">
    <property type="entry name" value="Spectrin/alpha-actinin"/>
</dbReference>
<dbReference type="Pfam" id="PF00435">
    <property type="entry name" value="Spectrin"/>
    <property type="match status" value="1"/>
</dbReference>
<organism evidence="13 14">
    <name type="scientific">Electrophorus electricus</name>
    <name type="common">Electric eel</name>
    <name type="synonym">Gymnotus electricus</name>
    <dbReference type="NCBI Taxonomy" id="8005"/>
    <lineage>
        <taxon>Eukaryota</taxon>
        <taxon>Metazoa</taxon>
        <taxon>Chordata</taxon>
        <taxon>Craniata</taxon>
        <taxon>Vertebrata</taxon>
        <taxon>Euteleostomi</taxon>
        <taxon>Actinopterygii</taxon>
        <taxon>Neopterygii</taxon>
        <taxon>Teleostei</taxon>
        <taxon>Ostariophysi</taxon>
        <taxon>Gymnotiformes</taxon>
        <taxon>Gymnotoidei</taxon>
        <taxon>Gymnotidae</taxon>
        <taxon>Electrophorus</taxon>
    </lineage>
</organism>
<dbReference type="STRING" id="8005.ENSEEEP00000010791"/>
<evidence type="ECO:0000256" key="2">
    <source>
        <dbReference type="ARBA" id="ARBA00022553"/>
    </source>
</evidence>
<dbReference type="AlphaFoldDB" id="A0A4W4EGC1"/>
<evidence type="ECO:0000256" key="1">
    <source>
        <dbReference type="ARBA" id="ARBA00008619"/>
    </source>
</evidence>
<keyword evidence="7" id="KW-0539">Nucleus</keyword>
<feature type="topological domain" description="Perinuclear space" evidence="9">
    <location>
        <begin position="746"/>
        <end position="775"/>
    </location>
</feature>
<dbReference type="Gene3D" id="1.20.58.60">
    <property type="match status" value="4"/>
</dbReference>
<keyword evidence="3 9" id="KW-0812">Transmembrane</keyword>
<evidence type="ECO:0000256" key="3">
    <source>
        <dbReference type="ARBA" id="ARBA00022692"/>
    </source>
</evidence>
<reference evidence="14" key="2">
    <citation type="journal article" date="2017" name="Sci. Adv.">
        <title>A tail of two voltages: Proteomic comparison of the three electric organs of the electric eel.</title>
        <authorList>
            <person name="Traeger L.L."/>
            <person name="Sabat G."/>
            <person name="Barrett-Wilt G.A."/>
            <person name="Wells G.B."/>
            <person name="Sussman M.R."/>
        </authorList>
    </citation>
    <scope>NUCLEOTIDE SEQUENCE [LARGE SCALE GENOMIC DNA]</scope>
</reference>
<feature type="compositionally biased region" description="Low complexity" evidence="10">
    <location>
        <begin position="359"/>
        <end position="372"/>
    </location>
</feature>
<evidence type="ECO:0000313" key="13">
    <source>
        <dbReference type="Ensembl" id="ENSEEEP00000010791.2"/>
    </source>
</evidence>
<protein>
    <recommendedName>
        <fullName evidence="12">KASH domain-containing protein</fullName>
    </recommendedName>
</protein>
<dbReference type="SMART" id="SM01249">
    <property type="entry name" value="KASH"/>
    <property type="match status" value="1"/>
</dbReference>
<sequence length="775" mass="87188">DAPDNGMAGRNVTPVSRVSKLKETLVTVHQLHRSMSSLQPWLSRVETVLTSPAEYGVCHRDEIRRRLAEQQELQTDIEQHTEGVSSVLALGDVLLHDEDACSSDSENDSIRVTMRSLDQRWRKICCWFKHHHCQVATVGPLFFKKCKFGSWLTHNTSERTASEPSSSDVLYAVAKEELKRYETLQREVYERLAQLESINYQYCQLARDNRLDAGKRLRTMVQRSNQQWDALQMRVAAILRRLKHFTAQREEFESTREHLMIWLTETDLQLSSVEHFSESDIHHKLEQLRKIITLKTNQIDALIVFGEGLIQRSCPLDAAVIEDELEQLHSYCQEVFGRAVRFHQRLTGPRPPLQEESELSGSESAAAAEAPEPAGPRPDAPGQGRVCLPPPLLERSGRETPVSVDSIPLEWDHTGDVGGSSSHEEDEDASFFDGTSGTGQSTHGSSTVRSRAAGSGRHCLLSECSGSIKSVKRVSLLLDEEEQQIQQGLTALGAVDKQPGVIERWELLQAREQRSSGHPQQLTSHLHDVTSWLGRVTPELETLLDAEVPVTLELLEDQVKHLKELQKAFAHYKTLMLSMNLGSREPQQEVTGEGLRRHDSLGGMNQAWATACASLEAWESRLRTSVLHCQVRPPGQLKELKSRQRQVVSLQELASELLPESGPEESSEAREKVHVIGSKLGRLLCQVKEDLRTVQDALSHTAVCCRAQRRAASPRRSFFCRVLRAAFPLHLLVFFLLVLACLVPLSEEDYSCTLTNNFARSFHPMLRYTNGPPPT</sequence>
<dbReference type="InterPro" id="IPR002017">
    <property type="entry name" value="Spectrin_repeat"/>
</dbReference>
<comment type="subcellular location">
    <subcellularLocation>
        <location evidence="8">Nucleus outer membrane</location>
        <topology evidence="8">Single-pass type IV membrane protein</topology>
    </subcellularLocation>
</comment>
<keyword evidence="4" id="KW-0677">Repeat</keyword>
<keyword evidence="14" id="KW-1185">Reference proteome</keyword>
<dbReference type="Pfam" id="PF25035">
    <property type="entry name" value="SYNE1"/>
    <property type="match status" value="1"/>
</dbReference>
<evidence type="ECO:0000256" key="10">
    <source>
        <dbReference type="SAM" id="MobiDB-lite"/>
    </source>
</evidence>
<keyword evidence="6 9" id="KW-0472">Membrane</keyword>
<evidence type="ECO:0000256" key="11">
    <source>
        <dbReference type="SAM" id="Phobius"/>
    </source>
</evidence>
<keyword evidence="5 11" id="KW-1133">Transmembrane helix</keyword>
<evidence type="ECO:0000256" key="4">
    <source>
        <dbReference type="ARBA" id="ARBA00022737"/>
    </source>
</evidence>
<evidence type="ECO:0000256" key="5">
    <source>
        <dbReference type="ARBA" id="ARBA00022989"/>
    </source>
</evidence>
<name>A0A4W4EGC1_ELEEL</name>
<evidence type="ECO:0000259" key="12">
    <source>
        <dbReference type="PROSITE" id="PS51049"/>
    </source>
</evidence>
<evidence type="ECO:0000256" key="9">
    <source>
        <dbReference type="PROSITE-ProRule" id="PRU00385"/>
    </source>
</evidence>
<dbReference type="SUPFAM" id="SSF46966">
    <property type="entry name" value="Spectrin repeat"/>
    <property type="match status" value="4"/>
</dbReference>
<proteinExistence type="inferred from homology"/>
<evidence type="ECO:0000256" key="7">
    <source>
        <dbReference type="ARBA" id="ARBA00023242"/>
    </source>
</evidence>
<reference evidence="13" key="5">
    <citation type="submission" date="2025-09" db="UniProtKB">
        <authorList>
            <consortium name="Ensembl"/>
        </authorList>
    </citation>
    <scope>IDENTIFICATION</scope>
</reference>
<reference evidence="13" key="4">
    <citation type="submission" date="2025-08" db="UniProtKB">
        <authorList>
            <consortium name="Ensembl"/>
        </authorList>
    </citation>
    <scope>IDENTIFICATION</scope>
</reference>
<feature type="domain" description="KASH" evidence="12">
    <location>
        <begin position="716"/>
        <end position="775"/>
    </location>
</feature>
<feature type="topological domain" description="Cytoplasmic" evidence="9">
    <location>
        <begin position="1"/>
        <end position="724"/>
    </location>
</feature>
<evidence type="ECO:0000256" key="6">
    <source>
        <dbReference type="ARBA" id="ARBA00023136"/>
    </source>
</evidence>
<reference evidence="13" key="3">
    <citation type="submission" date="2020-05" db="EMBL/GenBank/DDBJ databases">
        <title>Electrophorus electricus (electric eel) genome, fEleEle1, primary haplotype.</title>
        <authorList>
            <person name="Myers G."/>
            <person name="Meyer A."/>
            <person name="Fedrigo O."/>
            <person name="Formenti G."/>
            <person name="Rhie A."/>
            <person name="Tracey A."/>
            <person name="Sims Y."/>
            <person name="Jarvis E.D."/>
        </authorList>
    </citation>
    <scope>NUCLEOTIDE SEQUENCE [LARGE SCALE GENOMIC DNA]</scope>
</reference>
<dbReference type="PANTHER" id="PTHR14514">
    <property type="entry name" value="PKA ANCHORING PROTEIN"/>
    <property type="match status" value="1"/>
</dbReference>
<dbReference type="InterPro" id="IPR012315">
    <property type="entry name" value="KASH"/>
</dbReference>
<dbReference type="SMART" id="SM00150">
    <property type="entry name" value="SPEC"/>
    <property type="match status" value="4"/>
</dbReference>